<dbReference type="RefSeq" id="WP_114468762.1">
    <property type="nucleotide sequence ID" value="NZ_QPJK01000004.1"/>
</dbReference>
<dbReference type="EMBL" id="QPJK01000004">
    <property type="protein sequence ID" value="RCW71549.1"/>
    <property type="molecule type" value="Genomic_DNA"/>
</dbReference>
<dbReference type="InterPro" id="IPR010994">
    <property type="entry name" value="RuvA_2-like"/>
</dbReference>
<gene>
    <name evidence="4" type="ORF">DES41_104369</name>
</gene>
<dbReference type="SUPFAM" id="SSF47781">
    <property type="entry name" value="RuvA domain 2-like"/>
    <property type="match status" value="1"/>
</dbReference>
<evidence type="ECO:0000313" key="5">
    <source>
        <dbReference type="Proteomes" id="UP000252884"/>
    </source>
</evidence>
<evidence type="ECO:0000256" key="1">
    <source>
        <dbReference type="ARBA" id="ARBA00006525"/>
    </source>
</evidence>
<dbReference type="InterPro" id="IPR003488">
    <property type="entry name" value="DprA"/>
</dbReference>
<reference evidence="4 5" key="1">
    <citation type="submission" date="2018-07" db="EMBL/GenBank/DDBJ databases">
        <title>Genomic Encyclopedia of Type Strains, Phase IV (KMG-IV): sequencing the most valuable type-strain genomes for metagenomic binning, comparative biology and taxonomic classification.</title>
        <authorList>
            <person name="Goeker M."/>
        </authorList>
    </citation>
    <scope>NUCLEOTIDE SEQUENCE [LARGE SCALE GENOMIC DNA]</scope>
    <source>
        <strain evidence="4 5">DSM 21634</strain>
    </source>
</reference>
<dbReference type="Gene3D" id="1.10.10.10">
    <property type="entry name" value="Winged helix-like DNA-binding domain superfamily/Winged helix DNA-binding domain"/>
    <property type="match status" value="1"/>
</dbReference>
<feature type="domain" description="DprA winged helix" evidence="3">
    <location>
        <begin position="309"/>
        <end position="367"/>
    </location>
</feature>
<comment type="caution">
    <text evidence="4">The sequence shown here is derived from an EMBL/GenBank/DDBJ whole genome shotgun (WGS) entry which is preliminary data.</text>
</comment>
<evidence type="ECO:0000259" key="2">
    <source>
        <dbReference type="Pfam" id="PF02481"/>
    </source>
</evidence>
<dbReference type="Proteomes" id="UP000252884">
    <property type="component" value="Unassembled WGS sequence"/>
</dbReference>
<evidence type="ECO:0000259" key="3">
    <source>
        <dbReference type="Pfam" id="PF17782"/>
    </source>
</evidence>
<dbReference type="Gene3D" id="3.40.50.450">
    <property type="match status" value="1"/>
</dbReference>
<dbReference type="SUPFAM" id="SSF102405">
    <property type="entry name" value="MCP/YpsA-like"/>
    <property type="match status" value="1"/>
</dbReference>
<dbReference type="InterPro" id="IPR057666">
    <property type="entry name" value="DrpA_SLOG"/>
</dbReference>
<dbReference type="Pfam" id="PF17782">
    <property type="entry name" value="WHD_DprA"/>
    <property type="match status" value="1"/>
</dbReference>
<dbReference type="PANTHER" id="PTHR43022">
    <property type="entry name" value="PROTEIN SMF"/>
    <property type="match status" value="1"/>
</dbReference>
<name>A0A368XVQ7_9BURK</name>
<dbReference type="GO" id="GO:0009294">
    <property type="term" value="P:DNA-mediated transformation"/>
    <property type="evidence" value="ECO:0007669"/>
    <property type="project" value="InterPro"/>
</dbReference>
<protein>
    <submittedName>
        <fullName evidence="4">DNA processing protein</fullName>
    </submittedName>
</protein>
<accession>A0A368XVQ7</accession>
<proteinExistence type="inferred from homology"/>
<comment type="similarity">
    <text evidence="1">Belongs to the DprA/Smf family.</text>
</comment>
<keyword evidence="5" id="KW-1185">Reference proteome</keyword>
<organism evidence="4 5">
    <name type="scientific">Pseudorhodoferax soli</name>
    <dbReference type="NCBI Taxonomy" id="545864"/>
    <lineage>
        <taxon>Bacteria</taxon>
        <taxon>Pseudomonadati</taxon>
        <taxon>Pseudomonadota</taxon>
        <taxon>Betaproteobacteria</taxon>
        <taxon>Burkholderiales</taxon>
        <taxon>Comamonadaceae</taxon>
    </lineage>
</organism>
<dbReference type="Pfam" id="PF02481">
    <property type="entry name" value="DNA_processg_A"/>
    <property type="match status" value="1"/>
</dbReference>
<evidence type="ECO:0000313" key="4">
    <source>
        <dbReference type="EMBL" id="RCW71549.1"/>
    </source>
</evidence>
<feature type="domain" description="Smf/DprA SLOG" evidence="2">
    <location>
        <begin position="83"/>
        <end position="303"/>
    </location>
</feature>
<sequence>MERSDLSHWLRLLGTPDIGNDGARRLLTAFGSPHAVFDQSAAALAQVVHARQLRQLAEPPAGHADLLDKTWQWLQQRPEQRAVLVPGQDDYPATLLHMADPPLLLYATGDLARWRAFAADAGRGLAIVGSRKPTPQGLAHARQFARGAASAGWTIVSGLALGVDGAAHEGALEGTADDASQPATVAVVGTGLDSVYPKAHLALARVIAARGMLLSEYPLGTPPLAANFPRRNRLIAGLSRGTLVVEAALRSGSLITARLAAEQGKEVFAIPGSIHAPQAGGCHQLIQQGAKLVTRIEDVLEEFDPATAARPTAAPPEPPPDDDVLAHIGFDPMGLDALAARTGLPTAVLQARLLELELDGHIVRLPGALFQRFAAA</sequence>
<dbReference type="InterPro" id="IPR041614">
    <property type="entry name" value="DprA_WH"/>
</dbReference>
<dbReference type="InterPro" id="IPR036388">
    <property type="entry name" value="WH-like_DNA-bd_sf"/>
</dbReference>
<dbReference type="AlphaFoldDB" id="A0A368XVQ7"/>
<dbReference type="PANTHER" id="PTHR43022:SF1">
    <property type="entry name" value="PROTEIN SMF"/>
    <property type="match status" value="1"/>
</dbReference>
<dbReference type="NCBIfam" id="TIGR00732">
    <property type="entry name" value="dprA"/>
    <property type="match status" value="1"/>
</dbReference>
<dbReference type="OrthoDB" id="9785707at2"/>